<reference evidence="3" key="1">
    <citation type="journal article" date="2019" name="Int. J. Syst. Evol. Microbiol.">
        <title>The Global Catalogue of Microorganisms (GCM) 10K type strain sequencing project: providing services to taxonomists for standard genome sequencing and annotation.</title>
        <authorList>
            <consortium name="The Broad Institute Genomics Platform"/>
            <consortium name="The Broad Institute Genome Sequencing Center for Infectious Disease"/>
            <person name="Wu L."/>
            <person name="Ma J."/>
        </authorList>
    </citation>
    <scope>NUCLEOTIDE SEQUENCE [LARGE SCALE GENOMIC DNA]</scope>
    <source>
        <strain evidence="3">JCM 10425</strain>
    </source>
</reference>
<dbReference type="InterPro" id="IPR016181">
    <property type="entry name" value="Acyl_CoA_acyltransferase"/>
</dbReference>
<organism evidence="2 3">
    <name type="scientific">Cryptosporangium japonicum</name>
    <dbReference type="NCBI Taxonomy" id="80872"/>
    <lineage>
        <taxon>Bacteria</taxon>
        <taxon>Bacillati</taxon>
        <taxon>Actinomycetota</taxon>
        <taxon>Actinomycetes</taxon>
        <taxon>Cryptosporangiales</taxon>
        <taxon>Cryptosporangiaceae</taxon>
        <taxon>Cryptosporangium</taxon>
    </lineage>
</organism>
<dbReference type="CDD" id="cd04301">
    <property type="entry name" value="NAT_SF"/>
    <property type="match status" value="1"/>
</dbReference>
<gene>
    <name evidence="2" type="ORF">GCM10009539_83120</name>
</gene>
<dbReference type="Pfam" id="PF13673">
    <property type="entry name" value="Acetyltransf_10"/>
    <property type="match status" value="1"/>
</dbReference>
<dbReference type="Gene3D" id="3.40.630.30">
    <property type="match status" value="1"/>
</dbReference>
<dbReference type="Proteomes" id="UP001500967">
    <property type="component" value="Unassembled WGS sequence"/>
</dbReference>
<dbReference type="EMBL" id="BAAAGX010000046">
    <property type="protein sequence ID" value="GAA0282512.1"/>
    <property type="molecule type" value="Genomic_DNA"/>
</dbReference>
<comment type="caution">
    <text evidence="2">The sequence shown here is derived from an EMBL/GenBank/DDBJ whole genome shotgun (WGS) entry which is preliminary data.</text>
</comment>
<proteinExistence type="predicted"/>
<protein>
    <recommendedName>
        <fullName evidence="1">N-acetyltransferase domain-containing protein</fullName>
    </recommendedName>
</protein>
<accession>A0ABP3EX72</accession>
<dbReference type="InterPro" id="IPR000182">
    <property type="entry name" value="GNAT_dom"/>
</dbReference>
<evidence type="ECO:0000313" key="2">
    <source>
        <dbReference type="EMBL" id="GAA0282512.1"/>
    </source>
</evidence>
<dbReference type="SUPFAM" id="SSF55729">
    <property type="entry name" value="Acyl-CoA N-acyltransferases (Nat)"/>
    <property type="match status" value="1"/>
</dbReference>
<feature type="domain" description="N-acetyltransferase" evidence="1">
    <location>
        <begin position="20"/>
        <end position="154"/>
    </location>
</feature>
<evidence type="ECO:0000313" key="3">
    <source>
        <dbReference type="Proteomes" id="UP001500967"/>
    </source>
</evidence>
<keyword evidence="3" id="KW-1185">Reference proteome</keyword>
<name>A0ABP3EX72_9ACTN</name>
<evidence type="ECO:0000259" key="1">
    <source>
        <dbReference type="PROSITE" id="PS51186"/>
    </source>
</evidence>
<sequence length="154" mass="16366">MLTDVTSPLPSDDVTVADMVVFRISPPAAPEPAIDLLRRCALEAPAGAYYYVLVDVAAEDPHRALAAAAVAGRRMAAIAVEPALRGRGLGSRLLADVRRTLHARGEVLELRTNADAATTKILRGLGFTADTDAVSGNYASDTEGRPTRWLSRDI</sequence>
<dbReference type="PROSITE" id="PS51186">
    <property type="entry name" value="GNAT"/>
    <property type="match status" value="1"/>
</dbReference>